<comment type="subcellular location">
    <subcellularLocation>
        <location evidence="5">Cell membrane</location>
        <topology evidence="5">Peripheral membrane protein</topology>
        <orientation evidence="5">Cytoplasmic side</orientation>
    </subcellularLocation>
    <text evidence="5">Localizes to the Z ring in an FtsZ-dependent manner. Targeted to the membrane through a conserved C-terminal amphipathic helix.</text>
</comment>
<dbReference type="GO" id="GO:0043093">
    <property type="term" value="P:FtsZ-dependent cytokinesis"/>
    <property type="evidence" value="ECO:0007669"/>
    <property type="project" value="UniProtKB-UniRule"/>
</dbReference>
<dbReference type="PANTHER" id="PTHR32432:SF4">
    <property type="entry name" value="CELL DIVISION PROTEIN FTSA"/>
    <property type="match status" value="1"/>
</dbReference>
<dbReference type="InterPro" id="IPR003494">
    <property type="entry name" value="SHS2_FtsA"/>
</dbReference>
<dbReference type="InterPro" id="IPR043129">
    <property type="entry name" value="ATPase_NBD"/>
</dbReference>
<dbReference type="Pfam" id="PF14450">
    <property type="entry name" value="FtsA"/>
    <property type="match status" value="1"/>
</dbReference>
<reference evidence="8" key="1">
    <citation type="journal article" date="2020" name="mSystems">
        <title>Genome- and Community-Level Interaction Insights into Carbon Utilization and Element Cycling Functions of Hydrothermarchaeota in Hydrothermal Sediment.</title>
        <authorList>
            <person name="Zhou Z."/>
            <person name="Liu Y."/>
            <person name="Xu W."/>
            <person name="Pan J."/>
            <person name="Luo Z.H."/>
            <person name="Li M."/>
        </authorList>
    </citation>
    <scope>NUCLEOTIDE SEQUENCE [LARGE SCALE GENOMIC DNA]</scope>
    <source>
        <strain evidence="8">SpSt-579</strain>
    </source>
</reference>
<dbReference type="CDD" id="cd24048">
    <property type="entry name" value="ASKHA_NBD_FtsA"/>
    <property type="match status" value="1"/>
</dbReference>
<dbReference type="InterPro" id="IPR050696">
    <property type="entry name" value="FtsA/MreB"/>
</dbReference>
<dbReference type="GO" id="GO:0009898">
    <property type="term" value="C:cytoplasmic side of plasma membrane"/>
    <property type="evidence" value="ECO:0007669"/>
    <property type="project" value="UniProtKB-UniRule"/>
</dbReference>
<dbReference type="PIRSF" id="PIRSF003101">
    <property type="entry name" value="FtsA"/>
    <property type="match status" value="1"/>
</dbReference>
<dbReference type="GO" id="GO:0032153">
    <property type="term" value="C:cell division site"/>
    <property type="evidence" value="ECO:0007669"/>
    <property type="project" value="UniProtKB-UniRule"/>
</dbReference>
<sequence>MALAKKQNNIVGIDISNTRVITTVMNQDKETGDLNIIGYSNVLINGMRRGMVVDIDEAISAITRSLEEAERMSGFPIERGVISINGNHVRSSNSRGVVAVSKSNGEITKDDIDRVVEAAKAFSMPANQEVIHIIPRSFIVDGQEGIKDPLGMRGIRLEVDAHIITASSPVVKNLLKCAYQSGIDVQEMVSSSIAASRAVLNRKQKEIGVALVDIGGGGTNIAVFEEGELIYTNFIPVGASHVTNDIAIGLKTSIEFAEIVKIEHGSATTTRVSERDSINLAEIDTNIDKGFVSKKYIVEIINARLEELFMMVKDELRKIDRDGLLPAGVVLTGGGANVPDIVEVAREITRLPAQVGKINDSIISIEKKILDDPSFSTAIGLCLYGFDLYKEDLSSMTGLISGLKGSLGFVNKIKDIFKKR</sequence>
<dbReference type="HAMAP" id="MF_02033">
    <property type="entry name" value="FtsA"/>
    <property type="match status" value="1"/>
</dbReference>
<evidence type="ECO:0000259" key="7">
    <source>
        <dbReference type="SMART" id="SM00842"/>
    </source>
</evidence>
<evidence type="ECO:0000256" key="2">
    <source>
        <dbReference type="ARBA" id="ARBA00022618"/>
    </source>
</evidence>
<comment type="function">
    <text evidence="5 6">Cell division protein that is involved in the assembly of the Z ring. May serve as a membrane anchor for the Z ring.</text>
</comment>
<dbReference type="PANTHER" id="PTHR32432">
    <property type="entry name" value="CELL DIVISION PROTEIN FTSA-RELATED"/>
    <property type="match status" value="1"/>
</dbReference>
<dbReference type="EMBL" id="DSYQ01000003">
    <property type="protein sequence ID" value="HGT70805.1"/>
    <property type="molecule type" value="Genomic_DNA"/>
</dbReference>
<feature type="domain" description="SHS2" evidence="7">
    <location>
        <begin position="10"/>
        <end position="199"/>
    </location>
</feature>
<dbReference type="Pfam" id="PF02491">
    <property type="entry name" value="SHS2_FTSA"/>
    <property type="match status" value="1"/>
</dbReference>
<keyword evidence="3 5" id="KW-0472">Membrane</keyword>
<evidence type="ECO:0000256" key="3">
    <source>
        <dbReference type="ARBA" id="ARBA00023136"/>
    </source>
</evidence>
<dbReference type="NCBIfam" id="TIGR01174">
    <property type="entry name" value="ftsA"/>
    <property type="match status" value="1"/>
</dbReference>
<protein>
    <recommendedName>
        <fullName evidence="5 6">Cell division protein FtsA</fullName>
    </recommendedName>
</protein>
<keyword evidence="1 5" id="KW-1003">Cell membrane</keyword>
<dbReference type="InterPro" id="IPR020823">
    <property type="entry name" value="Cell_div_FtsA"/>
</dbReference>
<evidence type="ECO:0000256" key="5">
    <source>
        <dbReference type="HAMAP-Rule" id="MF_02033"/>
    </source>
</evidence>
<organism evidence="8">
    <name type="scientific">candidate division CPR3 bacterium</name>
    <dbReference type="NCBI Taxonomy" id="2268181"/>
    <lineage>
        <taxon>Bacteria</taxon>
        <taxon>Bacteria division CPR3</taxon>
    </lineage>
</organism>
<dbReference type="SMART" id="SM00842">
    <property type="entry name" value="FtsA"/>
    <property type="match status" value="1"/>
</dbReference>
<evidence type="ECO:0000256" key="6">
    <source>
        <dbReference type="PIRNR" id="PIRNR003101"/>
    </source>
</evidence>
<evidence type="ECO:0000313" key="8">
    <source>
        <dbReference type="EMBL" id="HGT70805.1"/>
    </source>
</evidence>
<name>A0A7C4RA25_UNCC3</name>
<dbReference type="Gene3D" id="3.30.1490.110">
    <property type="match status" value="1"/>
</dbReference>
<comment type="subunit">
    <text evidence="5">Self-interacts. Interacts with FtsZ.</text>
</comment>
<proteinExistence type="inferred from homology"/>
<keyword evidence="2 5" id="KW-0132">Cell division</keyword>
<dbReference type="AlphaFoldDB" id="A0A7C4RA25"/>
<comment type="similarity">
    <text evidence="5 6">Belongs to the FtsA/MreB family.</text>
</comment>
<comment type="caution">
    <text evidence="8">The sequence shown here is derived from an EMBL/GenBank/DDBJ whole genome shotgun (WGS) entry which is preliminary data.</text>
</comment>
<dbReference type="SUPFAM" id="SSF53067">
    <property type="entry name" value="Actin-like ATPase domain"/>
    <property type="match status" value="2"/>
</dbReference>
<evidence type="ECO:0000256" key="1">
    <source>
        <dbReference type="ARBA" id="ARBA00022475"/>
    </source>
</evidence>
<dbReference type="Gene3D" id="3.30.420.40">
    <property type="match status" value="1"/>
</dbReference>
<evidence type="ECO:0000256" key="4">
    <source>
        <dbReference type="ARBA" id="ARBA00023306"/>
    </source>
</evidence>
<accession>A0A7C4RA25</accession>
<gene>
    <name evidence="5 8" type="primary">ftsA</name>
    <name evidence="8" type="ORF">ENT43_00915</name>
</gene>
<keyword evidence="4 5" id="KW-0131">Cell cycle</keyword>